<dbReference type="InterPro" id="IPR037185">
    <property type="entry name" value="EmrE-like"/>
</dbReference>
<comment type="subcellular location">
    <subcellularLocation>
        <location evidence="1">Membrane</location>
        <topology evidence="1">Multi-pass membrane protein</topology>
    </subcellularLocation>
</comment>
<dbReference type="RefSeq" id="WP_064748499.1">
    <property type="nucleotide sequence ID" value="NZ_CP159925.1"/>
</dbReference>
<evidence type="ECO:0000256" key="2">
    <source>
        <dbReference type="ARBA" id="ARBA00007362"/>
    </source>
</evidence>
<dbReference type="InterPro" id="IPR000620">
    <property type="entry name" value="EamA_dom"/>
</dbReference>
<feature type="transmembrane region" description="Helical" evidence="6">
    <location>
        <begin position="35"/>
        <end position="54"/>
    </location>
</feature>
<gene>
    <name evidence="8" type="ORF">ABU614_05730</name>
</gene>
<keyword evidence="3 6" id="KW-0812">Transmembrane</keyword>
<dbReference type="InterPro" id="IPR050638">
    <property type="entry name" value="AA-Vitamin_Transporters"/>
</dbReference>
<dbReference type="Gene3D" id="1.10.3730.20">
    <property type="match status" value="1"/>
</dbReference>
<feature type="transmembrane region" description="Helical" evidence="6">
    <location>
        <begin position="244"/>
        <end position="263"/>
    </location>
</feature>
<keyword evidence="4 6" id="KW-1133">Transmembrane helix</keyword>
<feature type="transmembrane region" description="Helical" evidence="6">
    <location>
        <begin position="153"/>
        <end position="171"/>
    </location>
</feature>
<name>A0AAU8MVR6_9GAMM</name>
<dbReference type="AlphaFoldDB" id="A0AAU8MVR6"/>
<feature type="transmembrane region" description="Helical" evidence="6">
    <location>
        <begin position="123"/>
        <end position="141"/>
    </location>
</feature>
<evidence type="ECO:0000259" key="7">
    <source>
        <dbReference type="Pfam" id="PF00892"/>
    </source>
</evidence>
<feature type="transmembrane region" description="Helical" evidence="6">
    <location>
        <begin position="214"/>
        <end position="237"/>
    </location>
</feature>
<evidence type="ECO:0000256" key="4">
    <source>
        <dbReference type="ARBA" id="ARBA00022989"/>
    </source>
</evidence>
<feature type="transmembrane region" description="Helical" evidence="6">
    <location>
        <begin position="183"/>
        <end position="202"/>
    </location>
</feature>
<feature type="transmembrane region" description="Helical" evidence="6">
    <location>
        <begin position="95"/>
        <end position="116"/>
    </location>
</feature>
<dbReference type="EMBL" id="CP159925">
    <property type="protein sequence ID" value="XCO76290.1"/>
    <property type="molecule type" value="Genomic_DNA"/>
</dbReference>
<evidence type="ECO:0000256" key="5">
    <source>
        <dbReference type="ARBA" id="ARBA00023136"/>
    </source>
</evidence>
<proteinExistence type="inferred from homology"/>
<dbReference type="PANTHER" id="PTHR32322">
    <property type="entry name" value="INNER MEMBRANE TRANSPORTER"/>
    <property type="match status" value="1"/>
</dbReference>
<evidence type="ECO:0000256" key="3">
    <source>
        <dbReference type="ARBA" id="ARBA00022692"/>
    </source>
</evidence>
<dbReference type="PANTHER" id="PTHR32322:SF2">
    <property type="entry name" value="EAMA DOMAIN-CONTAINING PROTEIN"/>
    <property type="match status" value="1"/>
</dbReference>
<feature type="transmembrane region" description="Helical" evidence="6">
    <location>
        <begin position="66"/>
        <end position="89"/>
    </location>
</feature>
<feature type="domain" description="EamA" evidence="7">
    <location>
        <begin position="9"/>
        <end position="140"/>
    </location>
</feature>
<dbReference type="Pfam" id="PF00892">
    <property type="entry name" value="EamA"/>
    <property type="match status" value="1"/>
</dbReference>
<evidence type="ECO:0000313" key="8">
    <source>
        <dbReference type="EMBL" id="XCO76290.1"/>
    </source>
</evidence>
<sequence length="312" mass="31757">MNATALRLVLTLTAGSLVGAIFVLSKLLLSSGLNPFIVSFVQTAGAAGLILAVLRARGQRLPLDPAALRFYATAGAIAVAGSALLGNWVLARIPAGIFTVLVTLSPMFTSLFNALVERRWPTPTALAGTVLGLAGVLLVLVPRAQSVEPEQALALTVALGVPVLLAIGNVYRSRRWPAGVSAPMSTAGTMLVQALAVLPLLAGAELQGSAAQVAAVWPLLLAMVLVTLAANVAAAALQRIADSVAYSQLGYVVALTGVVWGAVLFDERLGWSFVPAVALVFAGVILANRRVAAAPAAAAPSVVPGRLAGAAR</sequence>
<keyword evidence="5 6" id="KW-0472">Membrane</keyword>
<dbReference type="SUPFAM" id="SSF103481">
    <property type="entry name" value="Multidrug resistance efflux transporter EmrE"/>
    <property type="match status" value="2"/>
</dbReference>
<evidence type="ECO:0000256" key="6">
    <source>
        <dbReference type="SAM" id="Phobius"/>
    </source>
</evidence>
<feature type="transmembrane region" description="Helical" evidence="6">
    <location>
        <begin position="269"/>
        <end position="287"/>
    </location>
</feature>
<dbReference type="GO" id="GO:0016020">
    <property type="term" value="C:membrane"/>
    <property type="evidence" value="ECO:0007669"/>
    <property type="project" value="UniProtKB-SubCell"/>
</dbReference>
<accession>A0AAU8MVR6</accession>
<organism evidence="8">
    <name type="scientific">Lysobacter firmicutimachus</name>
    <dbReference type="NCBI Taxonomy" id="1792846"/>
    <lineage>
        <taxon>Bacteria</taxon>
        <taxon>Pseudomonadati</taxon>
        <taxon>Pseudomonadota</taxon>
        <taxon>Gammaproteobacteria</taxon>
        <taxon>Lysobacterales</taxon>
        <taxon>Lysobacteraceae</taxon>
        <taxon>Lysobacter</taxon>
    </lineage>
</organism>
<evidence type="ECO:0000256" key="1">
    <source>
        <dbReference type="ARBA" id="ARBA00004141"/>
    </source>
</evidence>
<comment type="similarity">
    <text evidence="2">Belongs to the EamA transporter family.</text>
</comment>
<protein>
    <submittedName>
        <fullName evidence="8">DMT family transporter</fullName>
    </submittedName>
</protein>
<reference evidence="8" key="1">
    <citation type="submission" date="2024-06" db="EMBL/GenBank/DDBJ databases">
        <authorList>
            <person name="Li S."/>
        </authorList>
    </citation>
    <scope>NUCLEOTIDE SEQUENCE</scope>
    <source>
        <strain evidence="8">SR10</strain>
    </source>
</reference>